<evidence type="ECO:0000256" key="7">
    <source>
        <dbReference type="RuleBase" id="RU003797"/>
    </source>
</evidence>
<evidence type="ECO:0000256" key="3">
    <source>
        <dbReference type="ARBA" id="ARBA00022723"/>
    </source>
</evidence>
<keyword evidence="2" id="KW-0645">Protease</keyword>
<protein>
    <submittedName>
        <fullName evidence="9">DNA repair protein RadC</fullName>
    </submittedName>
</protein>
<dbReference type="GO" id="GO:0046872">
    <property type="term" value="F:metal ion binding"/>
    <property type="evidence" value="ECO:0007669"/>
    <property type="project" value="UniProtKB-KW"/>
</dbReference>
<dbReference type="Gene3D" id="3.40.140.10">
    <property type="entry name" value="Cytidine Deaminase, domain 2"/>
    <property type="match status" value="1"/>
</dbReference>
<dbReference type="Proteomes" id="UP000223596">
    <property type="component" value="Unassembled WGS sequence"/>
</dbReference>
<keyword evidence="6" id="KW-0482">Metalloprotease</keyword>
<reference evidence="9 10" key="1">
    <citation type="submission" date="2017-09" db="EMBL/GenBank/DDBJ databases">
        <title>Evaluation of Pacific Biosciences Sequencing Technology to Finishing C. thermocellum Genome Sequences.</title>
        <authorList>
            <person name="Brown S."/>
        </authorList>
    </citation>
    <scope>NUCLEOTIDE SEQUENCE [LARGE SCALE GENOMIC DNA]</scope>
    <source>
        <strain evidence="9 10">AD2</strain>
    </source>
</reference>
<dbReference type="Pfam" id="PF04002">
    <property type="entry name" value="RadC"/>
    <property type="match status" value="1"/>
</dbReference>
<comment type="similarity">
    <text evidence="1 7">Belongs to the UPF0758 family.</text>
</comment>
<dbReference type="NCBIfam" id="TIGR00608">
    <property type="entry name" value="radc"/>
    <property type="match status" value="1"/>
</dbReference>
<dbReference type="NCBIfam" id="NF000642">
    <property type="entry name" value="PRK00024.1"/>
    <property type="match status" value="1"/>
</dbReference>
<dbReference type="AlphaFoldDB" id="A0AB36TF00"/>
<dbReference type="GO" id="GO:0008237">
    <property type="term" value="F:metallopeptidase activity"/>
    <property type="evidence" value="ECO:0007669"/>
    <property type="project" value="UniProtKB-KW"/>
</dbReference>
<evidence type="ECO:0000256" key="4">
    <source>
        <dbReference type="ARBA" id="ARBA00022801"/>
    </source>
</evidence>
<dbReference type="InterPro" id="IPR046778">
    <property type="entry name" value="UPF0758_N"/>
</dbReference>
<name>A0AB36TF00_ACETH</name>
<dbReference type="PROSITE" id="PS50249">
    <property type="entry name" value="MPN"/>
    <property type="match status" value="1"/>
</dbReference>
<keyword evidence="4" id="KW-0378">Hydrolase</keyword>
<dbReference type="PANTHER" id="PTHR30471">
    <property type="entry name" value="DNA REPAIR PROTEIN RADC"/>
    <property type="match status" value="1"/>
</dbReference>
<dbReference type="GO" id="GO:0006508">
    <property type="term" value="P:proteolysis"/>
    <property type="evidence" value="ECO:0007669"/>
    <property type="project" value="UniProtKB-KW"/>
</dbReference>
<dbReference type="InterPro" id="IPR020891">
    <property type="entry name" value="UPF0758_CS"/>
</dbReference>
<sequence length="221" mass="24169">MRKISEMPKFERPREKLLERGVGYLSDLELLAVLIGNGTKDCSVMNVAGKVLKVLDKGCDRVSARELQEIEGVGPAKSAVIAAALEFARRRIRPEGIKITSACDILPLISYLANRKQEHFVCVSLNGASEVIATRVVSVGLVNNVQVHPREVFADPITDRATAVIVAHNHPSGSVAPSQEDIEVTKRLKDAGNTLGIKLIDHIIFSRKGYFSFLENGQMPD</sequence>
<proteinExistence type="inferred from homology"/>
<dbReference type="InterPro" id="IPR001405">
    <property type="entry name" value="UPF0758"/>
</dbReference>
<dbReference type="PROSITE" id="PS01302">
    <property type="entry name" value="UPF0758"/>
    <property type="match status" value="1"/>
</dbReference>
<dbReference type="InterPro" id="IPR025657">
    <property type="entry name" value="RadC_JAB"/>
</dbReference>
<keyword evidence="5" id="KW-0862">Zinc</keyword>
<evidence type="ECO:0000256" key="6">
    <source>
        <dbReference type="ARBA" id="ARBA00023049"/>
    </source>
</evidence>
<dbReference type="EMBL" id="PDBW01000001">
    <property type="protein sequence ID" value="PFH01876.1"/>
    <property type="molecule type" value="Genomic_DNA"/>
</dbReference>
<evidence type="ECO:0000313" key="9">
    <source>
        <dbReference type="EMBL" id="PFH01876.1"/>
    </source>
</evidence>
<evidence type="ECO:0000256" key="2">
    <source>
        <dbReference type="ARBA" id="ARBA00022670"/>
    </source>
</evidence>
<gene>
    <name evidence="9" type="ORF">M972_11620</name>
</gene>
<accession>A0AB36TF00</accession>
<evidence type="ECO:0000256" key="5">
    <source>
        <dbReference type="ARBA" id="ARBA00022833"/>
    </source>
</evidence>
<comment type="caution">
    <text evidence="9">The sequence shown here is derived from an EMBL/GenBank/DDBJ whole genome shotgun (WGS) entry which is preliminary data.</text>
</comment>
<evidence type="ECO:0000256" key="1">
    <source>
        <dbReference type="ARBA" id="ARBA00010243"/>
    </source>
</evidence>
<keyword evidence="3" id="KW-0479">Metal-binding</keyword>
<dbReference type="CDD" id="cd08071">
    <property type="entry name" value="MPN_DUF2466"/>
    <property type="match status" value="1"/>
</dbReference>
<dbReference type="Pfam" id="PF20582">
    <property type="entry name" value="UPF0758_N"/>
    <property type="match status" value="1"/>
</dbReference>
<dbReference type="PANTHER" id="PTHR30471:SF3">
    <property type="entry name" value="UPF0758 PROTEIN YEES-RELATED"/>
    <property type="match status" value="1"/>
</dbReference>
<evidence type="ECO:0000259" key="8">
    <source>
        <dbReference type="PROSITE" id="PS50249"/>
    </source>
</evidence>
<organism evidence="9 10">
    <name type="scientific">Acetivibrio thermocellus AD2</name>
    <dbReference type="NCBI Taxonomy" id="1138384"/>
    <lineage>
        <taxon>Bacteria</taxon>
        <taxon>Bacillati</taxon>
        <taxon>Bacillota</taxon>
        <taxon>Clostridia</taxon>
        <taxon>Eubacteriales</taxon>
        <taxon>Oscillospiraceae</taxon>
        <taxon>Acetivibrio</taxon>
    </lineage>
</organism>
<dbReference type="InterPro" id="IPR037518">
    <property type="entry name" value="MPN"/>
</dbReference>
<dbReference type="RefSeq" id="WP_003514806.1">
    <property type="nucleotide sequence ID" value="NZ_CP013828.1"/>
</dbReference>
<feature type="domain" description="MPN" evidence="8">
    <location>
        <begin position="96"/>
        <end position="219"/>
    </location>
</feature>
<evidence type="ECO:0000313" key="10">
    <source>
        <dbReference type="Proteomes" id="UP000223596"/>
    </source>
</evidence>